<accession>A0ABW9ZG15</accession>
<dbReference type="NCBIfam" id="TIGR00199">
    <property type="entry name" value="PncC_domain"/>
    <property type="match status" value="1"/>
</dbReference>
<dbReference type="Gene3D" id="3.90.950.20">
    <property type="entry name" value="CinA-like"/>
    <property type="match status" value="1"/>
</dbReference>
<feature type="domain" description="CinA C-terminal" evidence="1">
    <location>
        <begin position="12"/>
        <end position="161"/>
    </location>
</feature>
<evidence type="ECO:0000313" key="2">
    <source>
        <dbReference type="EMBL" id="NBN62114.1"/>
    </source>
</evidence>
<dbReference type="RefSeq" id="WP_161672804.1">
    <property type="nucleotide sequence ID" value="NZ_JAABLP010000001.1"/>
</dbReference>
<dbReference type="Proteomes" id="UP000541347">
    <property type="component" value="Unassembled WGS sequence"/>
</dbReference>
<dbReference type="EMBL" id="JAABLP010000001">
    <property type="protein sequence ID" value="NBN62114.1"/>
    <property type="molecule type" value="Genomic_DNA"/>
</dbReference>
<gene>
    <name evidence="2" type="ORF">GWI71_00305</name>
</gene>
<name>A0ABW9ZG15_9HYPH</name>
<protein>
    <submittedName>
        <fullName evidence="2">Nicotinamide-nucleotide amidohydrolase family protein</fullName>
    </submittedName>
</protein>
<comment type="caution">
    <text evidence="2">The sequence shown here is derived from an EMBL/GenBank/DDBJ whole genome shotgun (WGS) entry which is preliminary data.</text>
</comment>
<organism evidence="2 3">
    <name type="scientific">Pannonibacter tanglangensis</name>
    <dbReference type="NCBI Taxonomy" id="2750084"/>
    <lineage>
        <taxon>Bacteria</taxon>
        <taxon>Pseudomonadati</taxon>
        <taxon>Pseudomonadota</taxon>
        <taxon>Alphaproteobacteria</taxon>
        <taxon>Hyphomicrobiales</taxon>
        <taxon>Stappiaceae</taxon>
        <taxon>Pannonibacter</taxon>
    </lineage>
</organism>
<dbReference type="Pfam" id="PF02464">
    <property type="entry name" value="CinA"/>
    <property type="match status" value="1"/>
</dbReference>
<keyword evidence="3" id="KW-1185">Reference proteome</keyword>
<reference evidence="2 3" key="1">
    <citation type="submission" date="2020-01" db="EMBL/GenBank/DDBJ databases">
        <authorList>
            <person name="Peng S.Y."/>
            <person name="Li J."/>
            <person name="Wang M."/>
            <person name="Wang L."/>
            <person name="Wang C.Q."/>
            <person name="Wang J.R."/>
        </authorList>
    </citation>
    <scope>NUCLEOTIDE SEQUENCE [LARGE SCALE GENOMIC DNA]</scope>
    <source>
        <strain evidence="2 3">XCT-34</strain>
    </source>
</reference>
<dbReference type="InterPro" id="IPR008136">
    <property type="entry name" value="CinA_C"/>
</dbReference>
<evidence type="ECO:0000313" key="3">
    <source>
        <dbReference type="Proteomes" id="UP000541347"/>
    </source>
</evidence>
<proteinExistence type="predicted"/>
<evidence type="ECO:0000259" key="1">
    <source>
        <dbReference type="Pfam" id="PF02464"/>
    </source>
</evidence>
<dbReference type="InterPro" id="IPR036653">
    <property type="entry name" value="CinA-like_C"/>
</dbReference>
<sequence>MTDLDPLLAETAELVKRMAEAGLTLATAESCTGGLVAGLVTEVPGSSAVLDRGFVTYSNAAKAEMLGVPMALITEHGAVSRPVAIAMAEGALAHSQADVAVSITGIAGPGGGSEAKPVGTVHFACAARGHPTVADAHRFTDNGRAAIRADAVRVALQLVSNFTDVLKGSSSL</sequence>
<dbReference type="SUPFAM" id="SSF142433">
    <property type="entry name" value="CinA-like"/>
    <property type="match status" value="1"/>
</dbReference>